<feature type="compositionally biased region" description="Basic and acidic residues" evidence="1">
    <location>
        <begin position="11"/>
        <end position="25"/>
    </location>
</feature>
<comment type="caution">
    <text evidence="2">The sequence shown here is derived from an EMBL/GenBank/DDBJ whole genome shotgun (WGS) entry which is preliminary data.</text>
</comment>
<dbReference type="Proteomes" id="UP001419268">
    <property type="component" value="Unassembled WGS sequence"/>
</dbReference>
<gene>
    <name evidence="2" type="ORF">Scep_014234</name>
</gene>
<accession>A0AAP0J2Q3</accession>
<evidence type="ECO:0000313" key="3">
    <source>
        <dbReference type="Proteomes" id="UP001419268"/>
    </source>
</evidence>
<dbReference type="AlphaFoldDB" id="A0AAP0J2Q3"/>
<feature type="compositionally biased region" description="Low complexity" evidence="1">
    <location>
        <begin position="26"/>
        <end position="35"/>
    </location>
</feature>
<sequence length="125" mass="13289">MARGKSTVCRQEVDGEPTRARRRSDAATSASPSAPVDRGKRRAHIASYQKEKQQGAQDQGVCGRRSSRNDVQDEASHVPVGTRSSSGAVGGEKTTNHTNEASRAGSEETTISQRPINGGADRNDV</sequence>
<feature type="region of interest" description="Disordered" evidence="1">
    <location>
        <begin position="1"/>
        <end position="125"/>
    </location>
</feature>
<protein>
    <submittedName>
        <fullName evidence="2">Uncharacterized protein</fullName>
    </submittedName>
</protein>
<feature type="compositionally biased region" description="Basic and acidic residues" evidence="1">
    <location>
        <begin position="67"/>
        <end position="76"/>
    </location>
</feature>
<reference evidence="2 3" key="1">
    <citation type="submission" date="2024-01" db="EMBL/GenBank/DDBJ databases">
        <title>Genome assemblies of Stephania.</title>
        <authorList>
            <person name="Yang L."/>
        </authorList>
    </citation>
    <scope>NUCLEOTIDE SEQUENCE [LARGE SCALE GENOMIC DNA]</scope>
    <source>
        <strain evidence="2">JXDWG</strain>
        <tissue evidence="2">Leaf</tissue>
    </source>
</reference>
<evidence type="ECO:0000313" key="2">
    <source>
        <dbReference type="EMBL" id="KAK9125388.1"/>
    </source>
</evidence>
<evidence type="ECO:0000256" key="1">
    <source>
        <dbReference type="SAM" id="MobiDB-lite"/>
    </source>
</evidence>
<keyword evidence="3" id="KW-1185">Reference proteome</keyword>
<name>A0AAP0J2Q3_9MAGN</name>
<organism evidence="2 3">
    <name type="scientific">Stephania cephalantha</name>
    <dbReference type="NCBI Taxonomy" id="152367"/>
    <lineage>
        <taxon>Eukaryota</taxon>
        <taxon>Viridiplantae</taxon>
        <taxon>Streptophyta</taxon>
        <taxon>Embryophyta</taxon>
        <taxon>Tracheophyta</taxon>
        <taxon>Spermatophyta</taxon>
        <taxon>Magnoliopsida</taxon>
        <taxon>Ranunculales</taxon>
        <taxon>Menispermaceae</taxon>
        <taxon>Menispermoideae</taxon>
        <taxon>Cissampelideae</taxon>
        <taxon>Stephania</taxon>
    </lineage>
</organism>
<dbReference type="EMBL" id="JBBNAG010000006">
    <property type="protein sequence ID" value="KAK9125388.1"/>
    <property type="molecule type" value="Genomic_DNA"/>
</dbReference>
<proteinExistence type="predicted"/>
<feature type="compositionally biased region" description="Polar residues" evidence="1">
    <location>
        <begin position="96"/>
        <end position="115"/>
    </location>
</feature>